<comment type="catalytic activity">
    <reaction evidence="1">
        <text>ATP + protein L-histidine = ADP + protein N-phospho-L-histidine.</text>
        <dbReference type="EC" id="2.7.13.3"/>
    </reaction>
</comment>
<protein>
    <recommendedName>
        <fullName evidence="3">histidine kinase</fullName>
        <ecNumber evidence="3">2.7.13.3</ecNumber>
    </recommendedName>
</protein>
<comment type="caution">
    <text evidence="17">The sequence shown here is derived from an EMBL/GenBank/DDBJ whole genome shotgun (WGS) entry which is preliminary data.</text>
</comment>
<dbReference type="SUPFAM" id="SSF47384">
    <property type="entry name" value="Homodimeric domain of signal transducing histidine kinase"/>
    <property type="match status" value="1"/>
</dbReference>
<dbReference type="Gene3D" id="1.10.287.130">
    <property type="match status" value="1"/>
</dbReference>
<name>A0ABT4CV28_9CLOT</name>
<dbReference type="Pfam" id="PF02518">
    <property type="entry name" value="HATPase_c"/>
    <property type="match status" value="1"/>
</dbReference>
<evidence type="ECO:0000256" key="13">
    <source>
        <dbReference type="ARBA" id="ARBA00023136"/>
    </source>
</evidence>
<dbReference type="GO" id="GO:0016301">
    <property type="term" value="F:kinase activity"/>
    <property type="evidence" value="ECO:0007669"/>
    <property type="project" value="UniProtKB-KW"/>
</dbReference>
<keyword evidence="7 14" id="KW-0812">Transmembrane</keyword>
<evidence type="ECO:0000256" key="11">
    <source>
        <dbReference type="ARBA" id="ARBA00022989"/>
    </source>
</evidence>
<evidence type="ECO:0000313" key="18">
    <source>
        <dbReference type="Proteomes" id="UP001078443"/>
    </source>
</evidence>
<evidence type="ECO:0000259" key="16">
    <source>
        <dbReference type="PROSITE" id="PS50885"/>
    </source>
</evidence>
<dbReference type="Pfam" id="PF00512">
    <property type="entry name" value="HisKA"/>
    <property type="match status" value="1"/>
</dbReference>
<evidence type="ECO:0000256" key="10">
    <source>
        <dbReference type="ARBA" id="ARBA00022840"/>
    </source>
</evidence>
<dbReference type="InterPro" id="IPR005467">
    <property type="entry name" value="His_kinase_dom"/>
</dbReference>
<dbReference type="RefSeq" id="WP_268039106.1">
    <property type="nucleotide sequence ID" value="NZ_JAPQER010000001.1"/>
</dbReference>
<proteinExistence type="predicted"/>
<evidence type="ECO:0000256" key="9">
    <source>
        <dbReference type="ARBA" id="ARBA00022777"/>
    </source>
</evidence>
<organism evidence="17 18">
    <name type="scientific">Clostridium aestuarii</name>
    <dbReference type="NCBI Taxonomy" id="338193"/>
    <lineage>
        <taxon>Bacteria</taxon>
        <taxon>Bacillati</taxon>
        <taxon>Bacillota</taxon>
        <taxon>Clostridia</taxon>
        <taxon>Eubacteriales</taxon>
        <taxon>Clostridiaceae</taxon>
        <taxon>Clostridium</taxon>
    </lineage>
</organism>
<accession>A0ABT4CV28</accession>
<dbReference type="InterPro" id="IPR036890">
    <property type="entry name" value="HATPase_C_sf"/>
</dbReference>
<keyword evidence="11 14" id="KW-1133">Transmembrane helix</keyword>
<reference evidence="17" key="1">
    <citation type="submission" date="2022-12" db="EMBL/GenBank/DDBJ databases">
        <authorList>
            <person name="Wang J."/>
        </authorList>
    </citation>
    <scope>NUCLEOTIDE SEQUENCE</scope>
    <source>
        <strain evidence="17">HY-45-18</strain>
    </source>
</reference>
<dbReference type="PROSITE" id="PS50109">
    <property type="entry name" value="HIS_KIN"/>
    <property type="match status" value="1"/>
</dbReference>
<evidence type="ECO:0000256" key="14">
    <source>
        <dbReference type="SAM" id="Phobius"/>
    </source>
</evidence>
<feature type="domain" description="HAMP" evidence="16">
    <location>
        <begin position="198"/>
        <end position="250"/>
    </location>
</feature>
<evidence type="ECO:0000256" key="6">
    <source>
        <dbReference type="ARBA" id="ARBA00022679"/>
    </source>
</evidence>
<dbReference type="InterPro" id="IPR004358">
    <property type="entry name" value="Sig_transdc_His_kin-like_C"/>
</dbReference>
<keyword evidence="12" id="KW-0902">Two-component regulatory system</keyword>
<evidence type="ECO:0000256" key="8">
    <source>
        <dbReference type="ARBA" id="ARBA00022741"/>
    </source>
</evidence>
<dbReference type="CDD" id="cd00082">
    <property type="entry name" value="HisKA"/>
    <property type="match status" value="1"/>
</dbReference>
<keyword evidence="5" id="KW-0597">Phosphoprotein</keyword>
<dbReference type="SMART" id="SM00304">
    <property type="entry name" value="HAMP"/>
    <property type="match status" value="1"/>
</dbReference>
<keyword evidence="10" id="KW-0067">ATP-binding</keyword>
<dbReference type="PANTHER" id="PTHR45528">
    <property type="entry name" value="SENSOR HISTIDINE KINASE CPXA"/>
    <property type="match status" value="1"/>
</dbReference>
<dbReference type="InterPro" id="IPR003660">
    <property type="entry name" value="HAMP_dom"/>
</dbReference>
<dbReference type="SUPFAM" id="SSF158472">
    <property type="entry name" value="HAMP domain-like"/>
    <property type="match status" value="1"/>
</dbReference>
<feature type="transmembrane region" description="Helical" evidence="14">
    <location>
        <begin position="173"/>
        <end position="193"/>
    </location>
</feature>
<evidence type="ECO:0000256" key="7">
    <source>
        <dbReference type="ARBA" id="ARBA00022692"/>
    </source>
</evidence>
<dbReference type="Proteomes" id="UP001078443">
    <property type="component" value="Unassembled WGS sequence"/>
</dbReference>
<evidence type="ECO:0000259" key="15">
    <source>
        <dbReference type="PROSITE" id="PS50109"/>
    </source>
</evidence>
<feature type="transmembrane region" description="Helical" evidence="14">
    <location>
        <begin position="21"/>
        <end position="48"/>
    </location>
</feature>
<evidence type="ECO:0000256" key="4">
    <source>
        <dbReference type="ARBA" id="ARBA00022475"/>
    </source>
</evidence>
<keyword evidence="8" id="KW-0547">Nucleotide-binding</keyword>
<dbReference type="SMART" id="SM00388">
    <property type="entry name" value="HisKA"/>
    <property type="match status" value="1"/>
</dbReference>
<feature type="transmembrane region" description="Helical" evidence="14">
    <location>
        <begin position="144"/>
        <end position="161"/>
    </location>
</feature>
<evidence type="ECO:0000256" key="2">
    <source>
        <dbReference type="ARBA" id="ARBA00004651"/>
    </source>
</evidence>
<dbReference type="EC" id="2.7.13.3" evidence="3"/>
<dbReference type="InterPro" id="IPR036097">
    <property type="entry name" value="HisK_dim/P_sf"/>
</dbReference>
<dbReference type="SUPFAM" id="SSF55874">
    <property type="entry name" value="ATPase domain of HSP90 chaperone/DNA topoisomerase II/histidine kinase"/>
    <property type="match status" value="1"/>
</dbReference>
<feature type="domain" description="Histidine kinase" evidence="15">
    <location>
        <begin position="265"/>
        <end position="481"/>
    </location>
</feature>
<keyword evidence="13 14" id="KW-0472">Membrane</keyword>
<evidence type="ECO:0000313" key="17">
    <source>
        <dbReference type="EMBL" id="MCY6482837.1"/>
    </source>
</evidence>
<dbReference type="PANTHER" id="PTHR45528:SF1">
    <property type="entry name" value="SENSOR HISTIDINE KINASE CPXA"/>
    <property type="match status" value="1"/>
</dbReference>
<dbReference type="Gene3D" id="6.10.340.10">
    <property type="match status" value="1"/>
</dbReference>
<evidence type="ECO:0000256" key="5">
    <source>
        <dbReference type="ARBA" id="ARBA00022553"/>
    </source>
</evidence>
<dbReference type="SMART" id="SM00387">
    <property type="entry name" value="HATPase_c"/>
    <property type="match status" value="1"/>
</dbReference>
<keyword evidence="9 17" id="KW-0418">Kinase</keyword>
<dbReference type="InterPro" id="IPR050398">
    <property type="entry name" value="HssS/ArlS-like"/>
</dbReference>
<dbReference type="PROSITE" id="PS50885">
    <property type="entry name" value="HAMP"/>
    <property type="match status" value="1"/>
</dbReference>
<evidence type="ECO:0000256" key="1">
    <source>
        <dbReference type="ARBA" id="ARBA00000085"/>
    </source>
</evidence>
<dbReference type="InterPro" id="IPR003661">
    <property type="entry name" value="HisK_dim/P_dom"/>
</dbReference>
<keyword evidence="4" id="KW-1003">Cell membrane</keyword>
<keyword evidence="18" id="KW-1185">Reference proteome</keyword>
<dbReference type="Gene3D" id="3.30.565.10">
    <property type="entry name" value="Histidine kinase-like ATPase, C-terminal domain"/>
    <property type="match status" value="1"/>
</dbReference>
<dbReference type="CDD" id="cd06225">
    <property type="entry name" value="HAMP"/>
    <property type="match status" value="1"/>
</dbReference>
<sequence>MWLKKHTLMQKKKLSNLLLRNYLLLYILVPLILIVVTFIGLFITSLFLEDIEDDIIFPTANEIMQDDYKKINSSAILKANGWIEIIDANYTVIFTKGNPQYKINSYTKEQYYKMLLQNSYDYDNLAANEKFNKNYDYSFAYNKNQDFILAIVVPIMSYPNIHFKSNKVTPKRVLFFFAIFYIISLVLGTALYAKLTSKTFVTPLKILMKGVKSITNGDYSTRITLKSKNEFGSLKDAFNLMAQKIEEERKLKEKSEETRRKLIMDISHDLKNPLASIIGYSDLLIKNPDVSEKERIKYLKVLENNSIRANNLINDLFELSKLESANFKLQCETKDICEFLRELIAGYIPQMEEKSINYNFDIPEKSILLCFDSKNMDRAISNIILNSIKYTSTGTNLYLSLKEGLGSIVIVIQDDGIGIPKKLSKEIFAPFVRVDSSRNSKSGGTGIGLAITKTIIKKHGGTIKLNTDINKGCKFTITLKI</sequence>
<dbReference type="EMBL" id="JAPQER010000001">
    <property type="protein sequence ID" value="MCY6482837.1"/>
    <property type="molecule type" value="Genomic_DNA"/>
</dbReference>
<dbReference type="PRINTS" id="PR00344">
    <property type="entry name" value="BCTRLSENSOR"/>
</dbReference>
<keyword evidence="6" id="KW-0808">Transferase</keyword>
<evidence type="ECO:0000256" key="3">
    <source>
        <dbReference type="ARBA" id="ARBA00012438"/>
    </source>
</evidence>
<comment type="subcellular location">
    <subcellularLocation>
        <location evidence="2">Cell membrane</location>
        <topology evidence="2">Multi-pass membrane protein</topology>
    </subcellularLocation>
</comment>
<gene>
    <name evidence="17" type="ORF">OW763_00525</name>
</gene>
<dbReference type="CDD" id="cd00075">
    <property type="entry name" value="HATPase"/>
    <property type="match status" value="1"/>
</dbReference>
<dbReference type="Pfam" id="PF00672">
    <property type="entry name" value="HAMP"/>
    <property type="match status" value="1"/>
</dbReference>
<evidence type="ECO:0000256" key="12">
    <source>
        <dbReference type="ARBA" id="ARBA00023012"/>
    </source>
</evidence>
<dbReference type="InterPro" id="IPR003594">
    <property type="entry name" value="HATPase_dom"/>
</dbReference>